<dbReference type="KEGG" id="same:SAMCFNEI73_Ch1645"/>
<dbReference type="AlphaFoldDB" id="A0A1L3LLM0"/>
<organism evidence="2 3">
    <name type="scientific">Sinorhizobium americanum</name>
    <dbReference type="NCBI Taxonomy" id="194963"/>
    <lineage>
        <taxon>Bacteria</taxon>
        <taxon>Pseudomonadati</taxon>
        <taxon>Pseudomonadota</taxon>
        <taxon>Alphaproteobacteria</taxon>
        <taxon>Hyphomicrobiales</taxon>
        <taxon>Rhizobiaceae</taxon>
        <taxon>Sinorhizobium/Ensifer group</taxon>
        <taxon>Sinorhizobium</taxon>
    </lineage>
</organism>
<sequence>MRRKQYTGRDSRPQGCFADNRHHLPSVQPGVTHPAISSRPNPRGRPVQSPCGNPPSRPSAGKSPRRSTLNPGFDLTTTVHCMRGGHFKKKHMTRCRLATLQISAREACAEMPQ</sequence>
<feature type="region of interest" description="Disordered" evidence="1">
    <location>
        <begin position="1"/>
        <end position="75"/>
    </location>
</feature>
<evidence type="ECO:0000313" key="2">
    <source>
        <dbReference type="EMBL" id="APG90946.1"/>
    </source>
</evidence>
<dbReference type="EMBL" id="CP013107">
    <property type="protein sequence ID" value="APG90946.1"/>
    <property type="molecule type" value="Genomic_DNA"/>
</dbReference>
<gene>
    <name evidence="2" type="ORF">SAMCFNEI73_Ch1645</name>
</gene>
<dbReference type="Proteomes" id="UP000182306">
    <property type="component" value="Chromosome"/>
</dbReference>
<feature type="compositionally biased region" description="Polar residues" evidence="1">
    <location>
        <begin position="66"/>
        <end position="75"/>
    </location>
</feature>
<evidence type="ECO:0000256" key="1">
    <source>
        <dbReference type="SAM" id="MobiDB-lite"/>
    </source>
</evidence>
<reference evidence="2 3" key="1">
    <citation type="submission" date="2015-10" db="EMBL/GenBank/DDBJ databases">
        <title>Genomic differences between typical nodule nitrogen-fixing rhizobial strains and those coming from bean seeds.</title>
        <authorList>
            <person name="Peralta H."/>
            <person name="Aguilar-Vera A."/>
            <person name="Diaz R."/>
            <person name="Mora Y."/>
            <person name="Martinez-Batallar G."/>
            <person name="Salazar E."/>
            <person name="Vargas-Lagunas C."/>
            <person name="Encarnacion S."/>
            <person name="Girard L."/>
            <person name="Mora J."/>
        </authorList>
    </citation>
    <scope>NUCLEOTIDE SEQUENCE [LARGE SCALE GENOMIC DNA]</scope>
    <source>
        <strain evidence="2 3">CFNEI 73</strain>
    </source>
</reference>
<keyword evidence="3" id="KW-1185">Reference proteome</keyword>
<evidence type="ECO:0000313" key="3">
    <source>
        <dbReference type="Proteomes" id="UP000182306"/>
    </source>
</evidence>
<name>A0A1L3LLM0_9HYPH</name>
<protein>
    <submittedName>
        <fullName evidence="2">Uncharacterized protein</fullName>
    </submittedName>
</protein>
<accession>A0A1L3LLM0</accession>
<proteinExistence type="predicted"/>